<dbReference type="Pfam" id="PF25597">
    <property type="entry name" value="SH3_retrovirus"/>
    <property type="match status" value="1"/>
</dbReference>
<dbReference type="AlphaFoldDB" id="A0A699HCC5"/>
<dbReference type="Pfam" id="PF07727">
    <property type="entry name" value="RVT_2"/>
    <property type="match status" value="1"/>
</dbReference>
<organism evidence="4">
    <name type="scientific">Tanacetum cinerariifolium</name>
    <name type="common">Dalmatian daisy</name>
    <name type="synonym">Chrysanthemum cinerariifolium</name>
    <dbReference type="NCBI Taxonomy" id="118510"/>
    <lineage>
        <taxon>Eukaryota</taxon>
        <taxon>Viridiplantae</taxon>
        <taxon>Streptophyta</taxon>
        <taxon>Embryophyta</taxon>
        <taxon>Tracheophyta</taxon>
        <taxon>Spermatophyta</taxon>
        <taxon>Magnoliopsida</taxon>
        <taxon>eudicotyledons</taxon>
        <taxon>Gunneridae</taxon>
        <taxon>Pentapetalae</taxon>
        <taxon>asterids</taxon>
        <taxon>campanulids</taxon>
        <taxon>Asterales</taxon>
        <taxon>Asteraceae</taxon>
        <taxon>Asteroideae</taxon>
        <taxon>Anthemideae</taxon>
        <taxon>Anthemidinae</taxon>
        <taxon>Tanacetum</taxon>
    </lineage>
</organism>
<feature type="compositionally biased region" description="Basic and acidic residues" evidence="1">
    <location>
        <begin position="620"/>
        <end position="634"/>
    </location>
</feature>
<evidence type="ECO:0000256" key="1">
    <source>
        <dbReference type="SAM" id="MobiDB-lite"/>
    </source>
</evidence>
<accession>A0A699HCC5</accession>
<dbReference type="CDD" id="cd09272">
    <property type="entry name" value="RNase_HI_RT_Ty1"/>
    <property type="match status" value="1"/>
</dbReference>
<comment type="caution">
    <text evidence="4">The sequence shown here is derived from an EMBL/GenBank/DDBJ whole genome shotgun (WGS) entry which is preliminary data.</text>
</comment>
<feature type="domain" description="Reverse transcriptase Ty1/copia-type" evidence="2">
    <location>
        <begin position="744"/>
        <end position="831"/>
    </location>
</feature>
<sequence>ILNGDSPAPTRVIEGVVQLVARTTAEQRLANKLKARGTLLMALPNKHQFKFNIHKDAKTLIEVIEKSTNEPISAVASVSVVSAKIPVFALLNVDTLSNDVIYSFFASQSTSSQLDNDDLKQIYVDDLDEMDLKWQMAMLTVRARRFLQRTGRNIGANGPTSIGKDTLYENVEDEPTNYDLMAFTSLGYNTQVFTRSMFDCDDYCTSESDESLPPSPIYDRYQLGDGYHVVPPPYTRTFMPPKPDLVFHIAPNVDETIHTAFNVELSPTKPDKDLSPTPRPLAPIIEDWISYLEDDSEKMAQTTARNHAKRGNHQQYASMTLLNPQRHVAPTAVLTHSKLVPITAVRPVTTAVPKTNATRPRQAKIVVTKPNSPPRRHINCSPSPKASNFPPKVIVDKATLVNVVKAINGGYVAFAGNPKGGKISGKGKIRTGKLDFDDVYFVKELKFNLFGVSQMCNKKNSVLFTDTECLVLSHEFKLPDENQVLLRVLRENNMYNVDLKNIVPSGDLTCLIEKATLDKFLGQFDEKVHEGFLVGYSVSSKAFRVFNSRTRIIQEALHINFLENKPNVAGSGPTWLFDIDTLTKTMNYQPVTAGNQSNPNAGRKPESEVNVSPSSSAQSKKHDDKTKREAKGKSPVESSTGYRNLSAEFEDFSDNSINEVNVAGSLVPTVGQISTNSTNTFSATGPSNNVVSPTHGKSLYVDSSQLPDDPNMPELEDITYSDDEDDVGAEADFNNLETSITEEGIYYEEVFALVARIEAIRLFLAYASFMGFMVYQMDVKSAFLYGNIKEEVYVCQPLGFKDPDHPDKVYKVVKALYGLHQAPRAWKFGLTDGKSASTPIDTEKPLLKDPDVCACARFQVTPKVSHLHAVKRIFRYLKGKPHLGLWYPRDSPFNLVAYSDSDYAGASLDRKSTTRRCQFLGCRLISWQCKKQTVVATSSTKAEYVVAASCSSQVLWIQN</sequence>
<dbReference type="PANTHER" id="PTHR11439:SF495">
    <property type="entry name" value="REVERSE TRANSCRIPTASE, RNA-DEPENDENT DNA POLYMERASE-RELATED"/>
    <property type="match status" value="1"/>
</dbReference>
<reference evidence="4" key="1">
    <citation type="journal article" date="2019" name="Sci. Rep.">
        <title>Draft genome of Tanacetum cinerariifolium, the natural source of mosquito coil.</title>
        <authorList>
            <person name="Yamashiro T."/>
            <person name="Shiraishi A."/>
            <person name="Satake H."/>
            <person name="Nakayama K."/>
        </authorList>
    </citation>
    <scope>NUCLEOTIDE SEQUENCE</scope>
</reference>
<protein>
    <submittedName>
        <fullName evidence="4">Uncharacterized protein</fullName>
    </submittedName>
</protein>
<feature type="region of interest" description="Disordered" evidence="1">
    <location>
        <begin position="589"/>
        <end position="642"/>
    </location>
</feature>
<name>A0A699HCC5_TANCI</name>
<evidence type="ECO:0000313" key="4">
    <source>
        <dbReference type="EMBL" id="GEX85171.1"/>
    </source>
</evidence>
<feature type="non-terminal residue" evidence="4">
    <location>
        <position position="1"/>
    </location>
</feature>
<evidence type="ECO:0000259" key="2">
    <source>
        <dbReference type="Pfam" id="PF07727"/>
    </source>
</evidence>
<dbReference type="EMBL" id="BKCJ010134369">
    <property type="protein sequence ID" value="GEX85171.1"/>
    <property type="molecule type" value="Genomic_DNA"/>
</dbReference>
<feature type="compositionally biased region" description="Polar residues" evidence="1">
    <location>
        <begin position="589"/>
        <end position="600"/>
    </location>
</feature>
<feature type="domain" description="Retroviral polymerase SH3-like" evidence="3">
    <location>
        <begin position="522"/>
        <end position="565"/>
    </location>
</feature>
<dbReference type="InterPro" id="IPR057670">
    <property type="entry name" value="SH3_retrovirus"/>
</dbReference>
<proteinExistence type="predicted"/>
<gene>
    <name evidence="4" type="ORF">Tci_357146</name>
</gene>
<evidence type="ECO:0000259" key="3">
    <source>
        <dbReference type="Pfam" id="PF25597"/>
    </source>
</evidence>
<dbReference type="InterPro" id="IPR013103">
    <property type="entry name" value="RVT_2"/>
</dbReference>
<dbReference type="PANTHER" id="PTHR11439">
    <property type="entry name" value="GAG-POL-RELATED RETROTRANSPOSON"/>
    <property type="match status" value="1"/>
</dbReference>